<organism evidence="3 4">
    <name type="scientific">candidate division CPR3 bacterium GW2011_GWF2_35_18</name>
    <dbReference type="NCBI Taxonomy" id="1618350"/>
    <lineage>
        <taxon>Bacteria</taxon>
        <taxon>Bacteria division CPR3</taxon>
    </lineage>
</organism>
<sequence length="443" mass="49038">MINCKLELSGYNVNMNKLKQLFWYLFHHRIKVLFFWSVLATGVFVFLGIYLWYLHNKINFNEIDIKSLNTKFEQYQLGYENFLFSDHLNTLENLKLNQVKGTIETELERVRGEDSAEKLAKIEEIYSLYQTFIDKTQRNQGVSISVTEMTDKIDDWGKKLLNQDYDALNQEIVSANSTLDSSYQGYLASLVPVVIPTQPSQPSQPTIPVSTEGYSFQVTATIRGNFSTYLIKMPLSKVTVKTVTANSSDCTNNCPTKTLAEYISENQAYAGMNGTYFCPPDYASCAGKTNSYDFAVYNSNLGKWLNQHALGWDSTGFAGFNGSTPVFAQKSNQYGNSGVTAGITNFPSLVVTNSEVTVDESKLTSYQKDVKGIRGAIGADDSNVYLVLISNANVTDLGYVMKALGAKNALNLDGGGSAAMYIGGSYKVGPGRRLPNAVVLVKK</sequence>
<name>A0A0G0BI14_UNCC3</name>
<proteinExistence type="predicted"/>
<reference evidence="3 4" key="1">
    <citation type="journal article" date="2015" name="Nature">
        <title>rRNA introns, odd ribosomes, and small enigmatic genomes across a large radiation of phyla.</title>
        <authorList>
            <person name="Brown C.T."/>
            <person name="Hug L.A."/>
            <person name="Thomas B.C."/>
            <person name="Sharon I."/>
            <person name="Castelle C.J."/>
            <person name="Singh A."/>
            <person name="Wilkins M.J."/>
            <person name="Williams K.H."/>
            <person name="Banfield J.F."/>
        </authorList>
    </citation>
    <scope>NUCLEOTIDE SEQUENCE [LARGE SCALE GENOMIC DNA]</scope>
</reference>
<protein>
    <submittedName>
        <fullName evidence="3">Copper amine oxidase domain protein</fullName>
    </submittedName>
</protein>
<dbReference type="InterPro" id="IPR018711">
    <property type="entry name" value="NAGPA"/>
</dbReference>
<evidence type="ECO:0000259" key="2">
    <source>
        <dbReference type="Pfam" id="PF09992"/>
    </source>
</evidence>
<comment type="caution">
    <text evidence="3">The sequence shown here is derived from an EMBL/GenBank/DDBJ whole genome shotgun (WGS) entry which is preliminary data.</text>
</comment>
<accession>A0A0G0BI14</accession>
<keyword evidence="1" id="KW-0812">Transmembrane</keyword>
<gene>
    <name evidence="3" type="ORF">UR67_C0009G0016</name>
</gene>
<dbReference type="EMBL" id="LBQB01000009">
    <property type="protein sequence ID" value="KKP69089.1"/>
    <property type="molecule type" value="Genomic_DNA"/>
</dbReference>
<dbReference type="Pfam" id="PF09992">
    <property type="entry name" value="NAGPA"/>
    <property type="match status" value="1"/>
</dbReference>
<dbReference type="STRING" id="1618350.UR67_C0009G0016"/>
<keyword evidence="1" id="KW-0472">Membrane</keyword>
<evidence type="ECO:0000313" key="3">
    <source>
        <dbReference type="EMBL" id="KKP69089.1"/>
    </source>
</evidence>
<evidence type="ECO:0000256" key="1">
    <source>
        <dbReference type="SAM" id="Phobius"/>
    </source>
</evidence>
<dbReference type="PANTHER" id="PTHR40446:SF2">
    <property type="entry name" value="N-ACETYLGLUCOSAMINE-1-PHOSPHODIESTER ALPHA-N-ACETYLGLUCOSAMINIDASE"/>
    <property type="match status" value="1"/>
</dbReference>
<dbReference type="Proteomes" id="UP000034581">
    <property type="component" value="Unassembled WGS sequence"/>
</dbReference>
<feature type="transmembrane region" description="Helical" evidence="1">
    <location>
        <begin position="32"/>
        <end position="53"/>
    </location>
</feature>
<feature type="domain" description="Phosphodiester glycosidase" evidence="2">
    <location>
        <begin position="268"/>
        <end position="440"/>
    </location>
</feature>
<keyword evidence="1" id="KW-1133">Transmembrane helix</keyword>
<evidence type="ECO:0000313" key="4">
    <source>
        <dbReference type="Proteomes" id="UP000034581"/>
    </source>
</evidence>
<dbReference type="PANTHER" id="PTHR40446">
    <property type="entry name" value="N-ACETYLGLUCOSAMINE-1-PHOSPHODIESTER ALPHA-N-ACETYLGLUCOSAMINIDASE"/>
    <property type="match status" value="1"/>
</dbReference>
<dbReference type="AlphaFoldDB" id="A0A0G0BI14"/>